<name>A0A388JRS0_CHABU</name>
<evidence type="ECO:0000313" key="2">
    <source>
        <dbReference type="Proteomes" id="UP000265515"/>
    </source>
</evidence>
<gene>
    <name evidence="1" type="ORF">CBR_g5643</name>
</gene>
<sequence>MAEEQSLFVSDNYLDICGSRQLSCGMRGGPNSTTSPLTSSVHQFLPRFLVEASPPPPKPVPHIRDFQLDSPLGGFDLPSPTDRLPSSSLTGAFTNRTSAGIRPVCAKVYNAPKYCLRSDILRFFEGCNLTPDKMAVAYDSRYRPRNWHLEFDTLEDFQVANALLTRNKFMWPRPIRLEQESKQEMMAALRLYDVTHLRDRTLLMINLPEEVNMEDIERFFEGYSISGQGVKLLRYVHEKVRTPRIKRLQGEWRKTMDNVVERRALVCFTSELEALRALRERQGEYVQDMEIELKLIQ</sequence>
<dbReference type="GO" id="GO:0003676">
    <property type="term" value="F:nucleic acid binding"/>
    <property type="evidence" value="ECO:0007669"/>
    <property type="project" value="InterPro"/>
</dbReference>
<dbReference type="OrthoDB" id="2013327at2759"/>
<evidence type="ECO:0000313" key="1">
    <source>
        <dbReference type="EMBL" id="GBG60470.1"/>
    </source>
</evidence>
<proteinExistence type="predicted"/>
<keyword evidence="2" id="KW-1185">Reference proteome</keyword>
<dbReference type="Gene3D" id="3.30.70.330">
    <property type="match status" value="2"/>
</dbReference>
<dbReference type="PANTHER" id="PTHR48167">
    <property type="entry name" value="EXPRESSED PROTEIN"/>
    <property type="match status" value="1"/>
</dbReference>
<comment type="caution">
    <text evidence="1">The sequence shown here is derived from an EMBL/GenBank/DDBJ whole genome shotgun (WGS) entry which is preliminary data.</text>
</comment>
<dbReference type="Proteomes" id="UP000265515">
    <property type="component" value="Unassembled WGS sequence"/>
</dbReference>
<evidence type="ECO:0008006" key="3">
    <source>
        <dbReference type="Google" id="ProtNLM"/>
    </source>
</evidence>
<dbReference type="EMBL" id="BFEA01000011">
    <property type="protein sequence ID" value="GBG60470.1"/>
    <property type="molecule type" value="Genomic_DNA"/>
</dbReference>
<dbReference type="PANTHER" id="PTHR48167:SF2">
    <property type="entry name" value="EXPRESSED PROTEIN"/>
    <property type="match status" value="1"/>
</dbReference>
<dbReference type="InterPro" id="IPR035979">
    <property type="entry name" value="RBD_domain_sf"/>
</dbReference>
<dbReference type="AlphaFoldDB" id="A0A388JRS0"/>
<protein>
    <recommendedName>
        <fullName evidence="3">RRM domain-containing protein</fullName>
    </recommendedName>
</protein>
<dbReference type="SUPFAM" id="SSF54928">
    <property type="entry name" value="RNA-binding domain, RBD"/>
    <property type="match status" value="1"/>
</dbReference>
<accession>A0A388JRS0</accession>
<reference evidence="1 2" key="1">
    <citation type="journal article" date="2018" name="Cell">
        <title>The Chara Genome: Secondary Complexity and Implications for Plant Terrestrialization.</title>
        <authorList>
            <person name="Nishiyama T."/>
            <person name="Sakayama H."/>
            <person name="Vries J.D."/>
            <person name="Buschmann H."/>
            <person name="Saint-Marcoux D."/>
            <person name="Ullrich K.K."/>
            <person name="Haas F.B."/>
            <person name="Vanderstraeten L."/>
            <person name="Becker D."/>
            <person name="Lang D."/>
            <person name="Vosolsobe S."/>
            <person name="Rombauts S."/>
            <person name="Wilhelmsson P.K.I."/>
            <person name="Janitza P."/>
            <person name="Kern R."/>
            <person name="Heyl A."/>
            <person name="Rumpler F."/>
            <person name="Villalobos L.I.A.C."/>
            <person name="Clay J.M."/>
            <person name="Skokan R."/>
            <person name="Toyoda A."/>
            <person name="Suzuki Y."/>
            <person name="Kagoshima H."/>
            <person name="Schijlen E."/>
            <person name="Tajeshwar N."/>
            <person name="Catarino B."/>
            <person name="Hetherington A.J."/>
            <person name="Saltykova A."/>
            <person name="Bonnot C."/>
            <person name="Breuninger H."/>
            <person name="Symeonidi A."/>
            <person name="Radhakrishnan G.V."/>
            <person name="Van Nieuwerburgh F."/>
            <person name="Deforce D."/>
            <person name="Chang C."/>
            <person name="Karol K.G."/>
            <person name="Hedrich R."/>
            <person name="Ulvskov P."/>
            <person name="Glockner G."/>
            <person name="Delwiche C.F."/>
            <person name="Petrasek J."/>
            <person name="Van de Peer Y."/>
            <person name="Friml J."/>
            <person name="Beilby M."/>
            <person name="Dolan L."/>
            <person name="Kohara Y."/>
            <person name="Sugano S."/>
            <person name="Fujiyama A."/>
            <person name="Delaux P.-M."/>
            <person name="Quint M."/>
            <person name="TheiBen G."/>
            <person name="Hagemann M."/>
            <person name="Harholt J."/>
            <person name="Dunand C."/>
            <person name="Zachgo S."/>
            <person name="Langdale J."/>
            <person name="Maumus F."/>
            <person name="Straeten D.V.D."/>
            <person name="Gould S.B."/>
            <person name="Rensing S.A."/>
        </authorList>
    </citation>
    <scope>NUCLEOTIDE SEQUENCE [LARGE SCALE GENOMIC DNA]</scope>
    <source>
        <strain evidence="1 2">S276</strain>
    </source>
</reference>
<organism evidence="1 2">
    <name type="scientific">Chara braunii</name>
    <name type="common">Braun's stonewort</name>
    <dbReference type="NCBI Taxonomy" id="69332"/>
    <lineage>
        <taxon>Eukaryota</taxon>
        <taxon>Viridiplantae</taxon>
        <taxon>Streptophyta</taxon>
        <taxon>Charophyceae</taxon>
        <taxon>Charales</taxon>
        <taxon>Characeae</taxon>
        <taxon>Chara</taxon>
    </lineage>
</organism>
<dbReference type="OMA" id="RADRSQW"/>
<dbReference type="Gramene" id="GBG60470">
    <property type="protein sequence ID" value="GBG60470"/>
    <property type="gene ID" value="CBR_g5643"/>
</dbReference>
<dbReference type="InterPro" id="IPR012677">
    <property type="entry name" value="Nucleotide-bd_a/b_plait_sf"/>
</dbReference>